<protein>
    <recommendedName>
        <fullName evidence="7">Divinyl chlorophyllide a 8-vinyl-reductase, chloroplastic</fullName>
        <ecNumber evidence="6">1.3.1.75</ecNumber>
    </recommendedName>
</protein>
<dbReference type="Proteomes" id="UP000635142">
    <property type="component" value="Unassembled WGS sequence"/>
</dbReference>
<dbReference type="PANTHER" id="PTHR47378">
    <property type="entry name" value="DIVINYL CHLOROPHYLLIDE A 8-VINYL-REDUCTASE, CHLOROPLASTIC"/>
    <property type="match status" value="1"/>
</dbReference>
<dbReference type="InterPro" id="IPR016040">
    <property type="entry name" value="NAD(P)-bd_dom"/>
</dbReference>
<evidence type="ECO:0000259" key="9">
    <source>
        <dbReference type="Pfam" id="PF13460"/>
    </source>
</evidence>
<feature type="domain" description="NAD(P)-binding" evidence="9">
    <location>
        <begin position="4"/>
        <end position="186"/>
    </location>
</feature>
<keyword evidence="11" id="KW-1185">Reference proteome</keyword>
<dbReference type="InterPro" id="IPR036291">
    <property type="entry name" value="NAD(P)-bd_dom_sf"/>
</dbReference>
<keyword evidence="4" id="KW-0560">Oxidoreductase</keyword>
<dbReference type="EC" id="1.3.1.75" evidence="6"/>
<comment type="pathway">
    <text evidence="1">Porphyrin-containing compound metabolism; chlorophyll biosynthesis.</text>
</comment>
<comment type="caution">
    <text evidence="10">The sequence shown here is derived from an EMBL/GenBank/DDBJ whole genome shotgun (WGS) entry which is preliminary data.</text>
</comment>
<evidence type="ECO:0000256" key="8">
    <source>
        <dbReference type="ARBA" id="ARBA00049498"/>
    </source>
</evidence>
<dbReference type="SUPFAM" id="SSF51735">
    <property type="entry name" value="NAD(P)-binding Rossmann-fold domains"/>
    <property type="match status" value="1"/>
</dbReference>
<reference evidence="10" key="1">
    <citation type="submission" date="2020-08" db="EMBL/GenBank/DDBJ databases">
        <title>Sulfitobacter aestuariivivens sp. nov., isolated from a tidal flat.</title>
        <authorList>
            <person name="Park S."/>
            <person name="Yoon J.-H."/>
        </authorList>
    </citation>
    <scope>NUCLEOTIDE SEQUENCE</scope>
    <source>
        <strain evidence="10">TSTF-M16</strain>
    </source>
</reference>
<evidence type="ECO:0000313" key="11">
    <source>
        <dbReference type="Proteomes" id="UP000635142"/>
    </source>
</evidence>
<organism evidence="10 11">
    <name type="scientific">Sulfitobacter aestuariivivens</name>
    <dbReference type="NCBI Taxonomy" id="2766981"/>
    <lineage>
        <taxon>Bacteria</taxon>
        <taxon>Pseudomonadati</taxon>
        <taxon>Pseudomonadota</taxon>
        <taxon>Alphaproteobacteria</taxon>
        <taxon>Rhodobacterales</taxon>
        <taxon>Roseobacteraceae</taxon>
        <taxon>Sulfitobacter</taxon>
    </lineage>
</organism>
<keyword evidence="2" id="KW-0521">NADP</keyword>
<comment type="catalytic activity">
    <reaction evidence="8">
        <text>protochlorophyllide a + NADP(+) = 3,8-divinyl protochlorophyllide a + NADPH + H(+)</text>
        <dbReference type="Rhea" id="RHEA:48884"/>
        <dbReference type="ChEBI" id="CHEBI:15378"/>
        <dbReference type="ChEBI" id="CHEBI:57783"/>
        <dbReference type="ChEBI" id="CHEBI:58349"/>
        <dbReference type="ChEBI" id="CHEBI:58632"/>
        <dbReference type="ChEBI" id="CHEBI:83350"/>
        <dbReference type="EC" id="1.3.1.75"/>
    </reaction>
</comment>
<proteinExistence type="predicted"/>
<evidence type="ECO:0000256" key="6">
    <source>
        <dbReference type="ARBA" id="ARBA00024059"/>
    </source>
</evidence>
<dbReference type="GO" id="GO:0015995">
    <property type="term" value="P:chlorophyll biosynthetic process"/>
    <property type="evidence" value="ECO:0007669"/>
    <property type="project" value="UniProtKB-KW"/>
</dbReference>
<evidence type="ECO:0000313" key="10">
    <source>
        <dbReference type="EMBL" id="MBD3662623.1"/>
    </source>
</evidence>
<dbReference type="PANTHER" id="PTHR47378:SF1">
    <property type="entry name" value="DIVINYL CHLOROPHYLLIDE A 8-VINYL-REDUCTASE, CHLOROPLASTIC"/>
    <property type="match status" value="1"/>
</dbReference>
<gene>
    <name evidence="10" type="ORF">H9Q16_01675</name>
</gene>
<dbReference type="InterPro" id="IPR044201">
    <property type="entry name" value="DVR-like"/>
</dbReference>
<evidence type="ECO:0000256" key="4">
    <source>
        <dbReference type="ARBA" id="ARBA00023002"/>
    </source>
</evidence>
<dbReference type="GO" id="GO:0033728">
    <property type="term" value="F:3,8-divinyl protochlorophyllide a 8-vinyl-reductase (NADPH) activity"/>
    <property type="evidence" value="ECO:0007669"/>
    <property type="project" value="UniProtKB-EC"/>
</dbReference>
<dbReference type="Pfam" id="PF13460">
    <property type="entry name" value="NAD_binding_10"/>
    <property type="match status" value="1"/>
</dbReference>
<evidence type="ECO:0000256" key="7">
    <source>
        <dbReference type="ARBA" id="ARBA00024089"/>
    </source>
</evidence>
<keyword evidence="3" id="KW-0809">Transit peptide</keyword>
<keyword evidence="5" id="KW-0149">Chlorophyll biosynthesis</keyword>
<evidence type="ECO:0000256" key="5">
    <source>
        <dbReference type="ARBA" id="ARBA00023171"/>
    </source>
</evidence>
<accession>A0A927D1H5</accession>
<dbReference type="AlphaFoldDB" id="A0A927D1H5"/>
<evidence type="ECO:0000256" key="2">
    <source>
        <dbReference type="ARBA" id="ARBA00022857"/>
    </source>
</evidence>
<evidence type="ECO:0000256" key="3">
    <source>
        <dbReference type="ARBA" id="ARBA00022946"/>
    </source>
</evidence>
<sequence>MLLGGTGTAGRAAALRLRDEGYPVIAAGRRDPAVPGVRFVALDITDRAAATKAMIAHRVRGVLSCLASRTGVPQDAWAIDYDAHVTILGASEAAGVENFVLLSAICVQKPRLAFQHAKLAFEAALAASSLTHTIVRPTALFKSLSGQVGRVQAGRPYVVFEDGKLTACKPISDRDLAAYLVSCLQDTTRQSRTLPIGGPGPALTPLDMGNRLFELTGQPQKFRHVPIGLLSGIESALRVGGRILPPLRAKAALAQIGKYYATESMLVWDPESRRYDADATPEFGSDRLFDHYESLINGTATPERGDHAVF</sequence>
<evidence type="ECO:0000256" key="1">
    <source>
        <dbReference type="ARBA" id="ARBA00005173"/>
    </source>
</evidence>
<dbReference type="Gene3D" id="3.40.50.720">
    <property type="entry name" value="NAD(P)-binding Rossmann-like Domain"/>
    <property type="match status" value="1"/>
</dbReference>
<dbReference type="EMBL" id="JACTAG010000001">
    <property type="protein sequence ID" value="MBD3662623.1"/>
    <property type="molecule type" value="Genomic_DNA"/>
</dbReference>
<name>A0A927D1H5_9RHOB</name>